<dbReference type="EMBL" id="FN668639">
    <property type="protein sequence ID" value="CBK20697.2"/>
    <property type="molecule type" value="Genomic_DNA"/>
</dbReference>
<sequence>MSDFISILDLKVNAAKSKSKSNVIQIPNSWNRENSLKKPEVFQWKDIEKNGYGVRLNEFYSAVEEQEEIVNQIKKILKGPAMAKTRSENSVEELVKENRFENHPMNHVIGVFFKTQKEVEQFCTLLKQEGLPYRGNEETSNFSEGINILRLLYDPNDSRSYDMMTVLQLPSLEISTTTLQTFIQNCKRNHQSLYETVKEALKTEANLPQNEWRNLSKLMSTIQSLHNQLLNYPGSYLLYQFYNRIHELPQIMNDSERQSSLIGLLNELMYLEDGHSPLLKSNSSSPFFKLHDYIDFLSFIPLFPSTSILDRLRSLQGHPLTKLLLTQCDSNPEEKDETSPIDSNVILVGTYADRYPNYFTVAHFVYSFISVSLFASVECFQDFTSSRQFFLFVPGMRHCP</sequence>
<dbReference type="Gene3D" id="1.10.486.10">
    <property type="entry name" value="PCRA, domain 4"/>
    <property type="match status" value="1"/>
</dbReference>
<dbReference type="Proteomes" id="UP000008312">
    <property type="component" value="Unassembled WGS sequence"/>
</dbReference>
<accession>D8LYP2</accession>
<dbReference type="SUPFAM" id="SSF52540">
    <property type="entry name" value="P-loop containing nucleoside triphosphate hydrolases"/>
    <property type="match status" value="1"/>
</dbReference>
<dbReference type="AlphaFoldDB" id="D8LYP2"/>
<dbReference type="InterPro" id="IPR027417">
    <property type="entry name" value="P-loop_NTPase"/>
</dbReference>
<organism evidence="1">
    <name type="scientific">Blastocystis hominis</name>
    <dbReference type="NCBI Taxonomy" id="12968"/>
    <lineage>
        <taxon>Eukaryota</taxon>
        <taxon>Sar</taxon>
        <taxon>Stramenopiles</taxon>
        <taxon>Bigyra</taxon>
        <taxon>Opalozoa</taxon>
        <taxon>Opalinata</taxon>
        <taxon>Blastocystidae</taxon>
        <taxon>Blastocystis</taxon>
    </lineage>
</organism>
<protein>
    <submittedName>
        <fullName evidence="1">Uncharacterized protein</fullName>
    </submittedName>
</protein>
<evidence type="ECO:0000313" key="1">
    <source>
        <dbReference type="EMBL" id="CBK20697.2"/>
    </source>
</evidence>
<evidence type="ECO:0000313" key="2">
    <source>
        <dbReference type="Proteomes" id="UP000008312"/>
    </source>
</evidence>
<name>D8LYP2_BLAHO</name>
<proteinExistence type="predicted"/>
<gene>
    <name evidence="1" type="ORF">GSBLH_T00006172001</name>
</gene>
<dbReference type="InParanoid" id="D8LYP2"/>
<dbReference type="GeneID" id="24922297"/>
<dbReference type="Gene3D" id="3.40.50.300">
    <property type="entry name" value="P-loop containing nucleotide triphosphate hydrolases"/>
    <property type="match status" value="1"/>
</dbReference>
<dbReference type="RefSeq" id="XP_012894745.1">
    <property type="nucleotide sequence ID" value="XM_013039291.1"/>
</dbReference>
<reference evidence="1" key="1">
    <citation type="submission" date="2010-02" db="EMBL/GenBank/DDBJ databases">
        <title>Sequencing and annotation of the Blastocystis hominis genome.</title>
        <authorList>
            <person name="Wincker P."/>
        </authorList>
    </citation>
    <scope>NUCLEOTIDE SEQUENCE</scope>
    <source>
        <strain evidence="1">Singapore isolate B</strain>
    </source>
</reference>
<keyword evidence="2" id="KW-1185">Reference proteome</keyword>